<organism evidence="1 2">
    <name type="scientific">Ophiobolus disseminans</name>
    <dbReference type="NCBI Taxonomy" id="1469910"/>
    <lineage>
        <taxon>Eukaryota</taxon>
        <taxon>Fungi</taxon>
        <taxon>Dikarya</taxon>
        <taxon>Ascomycota</taxon>
        <taxon>Pezizomycotina</taxon>
        <taxon>Dothideomycetes</taxon>
        <taxon>Pleosporomycetidae</taxon>
        <taxon>Pleosporales</taxon>
        <taxon>Pleosporineae</taxon>
        <taxon>Phaeosphaeriaceae</taxon>
        <taxon>Ophiobolus</taxon>
    </lineage>
</organism>
<dbReference type="Proteomes" id="UP000799424">
    <property type="component" value="Unassembled WGS sequence"/>
</dbReference>
<protein>
    <submittedName>
        <fullName evidence="1">Uncharacterized protein</fullName>
    </submittedName>
</protein>
<proteinExistence type="predicted"/>
<evidence type="ECO:0000313" key="1">
    <source>
        <dbReference type="EMBL" id="KAF2831917.1"/>
    </source>
</evidence>
<accession>A0A6A7AGX1</accession>
<sequence>MSPPCTSPHNTKALPPIKNPREKLKAAPYIIGAGIYIEDYNHSGGGVYGKVPPPTTEDGNVSGITAIMNDEGSTTFNKVLDPRSWLQNRSQVLASRIYNSKLGVNAALSFGVELSCKAFALSELRLGVDNTDDGALNVEFSVEDAGGREGRFMAQGYEPGYEPDFLSRGLVGFAPVDLAARERKDIGMERRYRRRRDGMMACTAQSETVD</sequence>
<keyword evidence="2" id="KW-1185">Reference proteome</keyword>
<gene>
    <name evidence="1" type="ORF">CC86DRAFT_400701</name>
</gene>
<dbReference type="AlphaFoldDB" id="A0A6A7AGX1"/>
<evidence type="ECO:0000313" key="2">
    <source>
        <dbReference type="Proteomes" id="UP000799424"/>
    </source>
</evidence>
<reference evidence="1" key="1">
    <citation type="journal article" date="2020" name="Stud. Mycol.">
        <title>101 Dothideomycetes genomes: a test case for predicting lifestyles and emergence of pathogens.</title>
        <authorList>
            <person name="Haridas S."/>
            <person name="Albert R."/>
            <person name="Binder M."/>
            <person name="Bloem J."/>
            <person name="Labutti K."/>
            <person name="Salamov A."/>
            <person name="Andreopoulos B."/>
            <person name="Baker S."/>
            <person name="Barry K."/>
            <person name="Bills G."/>
            <person name="Bluhm B."/>
            <person name="Cannon C."/>
            <person name="Castanera R."/>
            <person name="Culley D."/>
            <person name="Daum C."/>
            <person name="Ezra D."/>
            <person name="Gonzalez J."/>
            <person name="Henrissat B."/>
            <person name="Kuo A."/>
            <person name="Liang C."/>
            <person name="Lipzen A."/>
            <person name="Lutzoni F."/>
            <person name="Magnuson J."/>
            <person name="Mondo S."/>
            <person name="Nolan M."/>
            <person name="Ohm R."/>
            <person name="Pangilinan J."/>
            <person name="Park H.-J."/>
            <person name="Ramirez L."/>
            <person name="Alfaro M."/>
            <person name="Sun H."/>
            <person name="Tritt A."/>
            <person name="Yoshinaga Y."/>
            <person name="Zwiers L.-H."/>
            <person name="Turgeon B."/>
            <person name="Goodwin S."/>
            <person name="Spatafora J."/>
            <person name="Crous P."/>
            <person name="Grigoriev I."/>
        </authorList>
    </citation>
    <scope>NUCLEOTIDE SEQUENCE</scope>
    <source>
        <strain evidence="1">CBS 113818</strain>
    </source>
</reference>
<dbReference type="EMBL" id="MU006217">
    <property type="protein sequence ID" value="KAF2831917.1"/>
    <property type="molecule type" value="Genomic_DNA"/>
</dbReference>
<name>A0A6A7AGX1_9PLEO</name>